<keyword evidence="1" id="KW-0732">Signal</keyword>
<evidence type="ECO:0000313" key="3">
    <source>
        <dbReference type="Proteomes" id="UP000800096"/>
    </source>
</evidence>
<name>A0A6A5R107_AMPQU</name>
<keyword evidence="3" id="KW-1185">Reference proteome</keyword>
<gene>
    <name evidence="2" type="ORF">BDU57DRAFT_525670</name>
</gene>
<protein>
    <recommendedName>
        <fullName evidence="4">Hydrophobic surface binding protein A-domain-containing protein</fullName>
    </recommendedName>
</protein>
<sequence length="231" mass="25390">MRFTISTIVALSAAIIVAAPASMVNAPSDSIFPPSDIIVRDTSSFKDLLNELGHIGSTVADEIKKLPDEIKKLPEEIKKLPKESKKWPDAMKKALNDLNKYIKDQNLGGPAIACLWVVQAKAKDVLTDLACVVSAVNSAVVVPEACHHSFWMQGYEILRSNQARRLKVVIMGYQLRAVLDATSESTVMQNRSARVYSTDKTNISYDTPVPHILHKSQQELSGILTHIACPI</sequence>
<feature type="chain" id="PRO_5025385568" description="Hydrophobic surface binding protein A-domain-containing protein" evidence="1">
    <location>
        <begin position="19"/>
        <end position="231"/>
    </location>
</feature>
<evidence type="ECO:0008006" key="4">
    <source>
        <dbReference type="Google" id="ProtNLM"/>
    </source>
</evidence>
<dbReference type="Proteomes" id="UP000800096">
    <property type="component" value="Unassembled WGS sequence"/>
</dbReference>
<evidence type="ECO:0000256" key="1">
    <source>
        <dbReference type="SAM" id="SignalP"/>
    </source>
</evidence>
<organism evidence="2 3">
    <name type="scientific">Ampelomyces quisqualis</name>
    <name type="common">Powdery mildew agent</name>
    <dbReference type="NCBI Taxonomy" id="50730"/>
    <lineage>
        <taxon>Eukaryota</taxon>
        <taxon>Fungi</taxon>
        <taxon>Dikarya</taxon>
        <taxon>Ascomycota</taxon>
        <taxon>Pezizomycotina</taxon>
        <taxon>Dothideomycetes</taxon>
        <taxon>Pleosporomycetidae</taxon>
        <taxon>Pleosporales</taxon>
        <taxon>Pleosporineae</taxon>
        <taxon>Phaeosphaeriaceae</taxon>
        <taxon>Ampelomyces</taxon>
    </lineage>
</organism>
<proteinExistence type="predicted"/>
<evidence type="ECO:0000313" key="2">
    <source>
        <dbReference type="EMBL" id="KAF1920644.1"/>
    </source>
</evidence>
<dbReference type="AlphaFoldDB" id="A0A6A5R107"/>
<accession>A0A6A5R107</accession>
<feature type="signal peptide" evidence="1">
    <location>
        <begin position="1"/>
        <end position="18"/>
    </location>
</feature>
<dbReference type="EMBL" id="ML979132">
    <property type="protein sequence ID" value="KAF1920644.1"/>
    <property type="molecule type" value="Genomic_DNA"/>
</dbReference>
<reference evidence="2" key="1">
    <citation type="journal article" date="2020" name="Stud. Mycol.">
        <title>101 Dothideomycetes genomes: a test case for predicting lifestyles and emergence of pathogens.</title>
        <authorList>
            <person name="Haridas S."/>
            <person name="Albert R."/>
            <person name="Binder M."/>
            <person name="Bloem J."/>
            <person name="Labutti K."/>
            <person name="Salamov A."/>
            <person name="Andreopoulos B."/>
            <person name="Baker S."/>
            <person name="Barry K."/>
            <person name="Bills G."/>
            <person name="Bluhm B."/>
            <person name="Cannon C."/>
            <person name="Castanera R."/>
            <person name="Culley D."/>
            <person name="Daum C."/>
            <person name="Ezra D."/>
            <person name="Gonzalez J."/>
            <person name="Henrissat B."/>
            <person name="Kuo A."/>
            <person name="Liang C."/>
            <person name="Lipzen A."/>
            <person name="Lutzoni F."/>
            <person name="Magnuson J."/>
            <person name="Mondo S."/>
            <person name="Nolan M."/>
            <person name="Ohm R."/>
            <person name="Pangilinan J."/>
            <person name="Park H.-J."/>
            <person name="Ramirez L."/>
            <person name="Alfaro M."/>
            <person name="Sun H."/>
            <person name="Tritt A."/>
            <person name="Yoshinaga Y."/>
            <person name="Zwiers L.-H."/>
            <person name="Turgeon B."/>
            <person name="Goodwin S."/>
            <person name="Spatafora J."/>
            <person name="Crous P."/>
            <person name="Grigoriev I."/>
        </authorList>
    </citation>
    <scope>NUCLEOTIDE SEQUENCE</scope>
    <source>
        <strain evidence="2">HMLAC05119</strain>
    </source>
</reference>